<dbReference type="PANTHER" id="PTHR35500:SF1">
    <property type="entry name" value="OS03G0108700 PROTEIN"/>
    <property type="match status" value="1"/>
</dbReference>
<dbReference type="AlphaFoldDB" id="A0A5N5GDB6"/>
<evidence type="ECO:0000313" key="2">
    <source>
        <dbReference type="Proteomes" id="UP000327157"/>
    </source>
</evidence>
<dbReference type="Proteomes" id="UP000327157">
    <property type="component" value="Chromosome 9"/>
</dbReference>
<comment type="caution">
    <text evidence="1">The sequence shown here is derived from an EMBL/GenBank/DDBJ whole genome shotgun (WGS) entry which is preliminary data.</text>
</comment>
<dbReference type="PANTHER" id="PTHR35500">
    <property type="entry name" value="OS03G0108700 PROTEIN"/>
    <property type="match status" value="1"/>
</dbReference>
<keyword evidence="2" id="KW-1185">Reference proteome</keyword>
<gene>
    <name evidence="1" type="ORF">D8674_035493</name>
</gene>
<dbReference type="EMBL" id="SMOL01000458">
    <property type="protein sequence ID" value="KAB2613177.1"/>
    <property type="molecule type" value="Genomic_DNA"/>
</dbReference>
<evidence type="ECO:0000313" key="1">
    <source>
        <dbReference type="EMBL" id="KAB2613177.1"/>
    </source>
</evidence>
<sequence length="92" mass="10717">MNPKEDFGTVVAGSEEVELAIVHILQKIERFMLRVSELLESGKTIFQNINKGFEERMILVHKEQIEKWQEEIRELCMHDPSNEDANVLLHNA</sequence>
<protein>
    <submittedName>
        <fullName evidence="1">Uncharacterized protein</fullName>
    </submittedName>
</protein>
<proteinExistence type="predicted"/>
<reference evidence="2" key="2">
    <citation type="submission" date="2019-10" db="EMBL/GenBank/DDBJ databases">
        <title>A de novo genome assembly of a pear dwarfing rootstock.</title>
        <authorList>
            <person name="Wang F."/>
            <person name="Wang J."/>
            <person name="Li S."/>
            <person name="Zhang Y."/>
            <person name="Fang M."/>
            <person name="Ma L."/>
            <person name="Zhao Y."/>
            <person name="Jiang S."/>
        </authorList>
    </citation>
    <scope>NUCLEOTIDE SEQUENCE [LARGE SCALE GENOMIC DNA]</scope>
</reference>
<reference evidence="1 2" key="3">
    <citation type="submission" date="2019-11" db="EMBL/GenBank/DDBJ databases">
        <title>A de novo genome assembly of a pear dwarfing rootstock.</title>
        <authorList>
            <person name="Wang F."/>
            <person name="Wang J."/>
            <person name="Li S."/>
            <person name="Zhang Y."/>
            <person name="Fang M."/>
            <person name="Ma L."/>
            <person name="Zhao Y."/>
            <person name="Jiang S."/>
        </authorList>
    </citation>
    <scope>NUCLEOTIDE SEQUENCE [LARGE SCALE GENOMIC DNA]</scope>
    <source>
        <strain evidence="1">S2</strain>
        <tissue evidence="1">Leaf</tissue>
    </source>
</reference>
<reference evidence="1 2" key="1">
    <citation type="submission" date="2019-09" db="EMBL/GenBank/DDBJ databases">
        <authorList>
            <person name="Ou C."/>
        </authorList>
    </citation>
    <scope>NUCLEOTIDE SEQUENCE [LARGE SCALE GENOMIC DNA]</scope>
    <source>
        <strain evidence="1">S2</strain>
        <tissue evidence="1">Leaf</tissue>
    </source>
</reference>
<accession>A0A5N5GDB6</accession>
<dbReference type="OrthoDB" id="1933196at2759"/>
<name>A0A5N5GDB6_9ROSA</name>
<organism evidence="1 2">
    <name type="scientific">Pyrus ussuriensis x Pyrus communis</name>
    <dbReference type="NCBI Taxonomy" id="2448454"/>
    <lineage>
        <taxon>Eukaryota</taxon>
        <taxon>Viridiplantae</taxon>
        <taxon>Streptophyta</taxon>
        <taxon>Embryophyta</taxon>
        <taxon>Tracheophyta</taxon>
        <taxon>Spermatophyta</taxon>
        <taxon>Magnoliopsida</taxon>
        <taxon>eudicotyledons</taxon>
        <taxon>Gunneridae</taxon>
        <taxon>Pentapetalae</taxon>
        <taxon>rosids</taxon>
        <taxon>fabids</taxon>
        <taxon>Rosales</taxon>
        <taxon>Rosaceae</taxon>
        <taxon>Amygdaloideae</taxon>
        <taxon>Maleae</taxon>
        <taxon>Pyrus</taxon>
    </lineage>
</organism>